<dbReference type="OrthoDB" id="3036049at2759"/>
<dbReference type="KEGG" id="scm:SCHCO_02552870"/>
<sequence>MEFQNPRGDYAALRLKRVEDLWFSDGSIVVRVGEQACRIHQSILAANSSVLANILSIPQPKNGETFEGLPMMSFPDPPEDVLHWLKSMVLPGYFEVYPSRIQQDKLLATLRLSHKYGVQTLRQRALYHLSVAFPSVFGDEDEAKLLLDKDHWRKTSIDGDFNVDFFCKVYALAVEIGADWLLPSLIYTIHSATYFDDNARARLPALLSSQAMLQLLNVTRASLAAFQPHRLTPILSNDCEVGGTKCTDGVRDILDRGFDHLIAQPLSFLHIKANTFMTDCGYATVKEAIEVAACNKCKEVFRYPRYIVACDLFRQVFEEATVYEELRDARALDTGSQWISRRH</sequence>
<dbReference type="AlphaFoldDB" id="D8QFK8"/>
<dbReference type="HOGENOM" id="CLU_809315_0_0_1"/>
<dbReference type="RefSeq" id="XP_003028045.1">
    <property type="nucleotide sequence ID" value="XM_003027999.1"/>
</dbReference>
<organism evidence="2">
    <name type="scientific">Schizophyllum commune (strain H4-8 / FGSC 9210)</name>
    <name type="common">Split gill fungus</name>
    <dbReference type="NCBI Taxonomy" id="578458"/>
    <lineage>
        <taxon>Eukaryota</taxon>
        <taxon>Fungi</taxon>
        <taxon>Dikarya</taxon>
        <taxon>Basidiomycota</taxon>
        <taxon>Agaricomycotina</taxon>
        <taxon>Agaricomycetes</taxon>
        <taxon>Agaricomycetidae</taxon>
        <taxon>Agaricales</taxon>
        <taxon>Schizophyllaceae</taxon>
        <taxon>Schizophyllum</taxon>
    </lineage>
</organism>
<accession>D8QFK8</accession>
<evidence type="ECO:0000313" key="1">
    <source>
        <dbReference type="EMBL" id="EFI93142.1"/>
    </source>
</evidence>
<feature type="non-terminal residue" evidence="1">
    <location>
        <position position="343"/>
    </location>
</feature>
<dbReference type="InterPro" id="IPR011333">
    <property type="entry name" value="SKP1/BTB/POZ_sf"/>
</dbReference>
<proteinExistence type="predicted"/>
<dbReference type="GeneID" id="9592107"/>
<name>D8QFK8_SCHCM</name>
<dbReference type="VEuPathDB" id="FungiDB:SCHCODRAFT_02552870"/>
<dbReference type="Proteomes" id="UP000007431">
    <property type="component" value="Unassembled WGS sequence"/>
</dbReference>
<gene>
    <name evidence="1" type="ORF">SCHCODRAFT_112645</name>
</gene>
<dbReference type="EMBL" id="GL377311">
    <property type="protein sequence ID" value="EFI93142.1"/>
    <property type="molecule type" value="Genomic_DNA"/>
</dbReference>
<evidence type="ECO:0008006" key="3">
    <source>
        <dbReference type="Google" id="ProtNLM"/>
    </source>
</evidence>
<dbReference type="Gene3D" id="3.30.710.10">
    <property type="entry name" value="Potassium Channel Kv1.1, Chain A"/>
    <property type="match status" value="1"/>
</dbReference>
<reference evidence="1 2" key="1">
    <citation type="journal article" date="2010" name="Nat. Biotechnol.">
        <title>Genome sequence of the model mushroom Schizophyllum commune.</title>
        <authorList>
            <person name="Ohm R.A."/>
            <person name="de Jong J.F."/>
            <person name="Lugones L.G."/>
            <person name="Aerts A."/>
            <person name="Kothe E."/>
            <person name="Stajich J.E."/>
            <person name="de Vries R.P."/>
            <person name="Record E."/>
            <person name="Levasseur A."/>
            <person name="Baker S.E."/>
            <person name="Bartholomew K.A."/>
            <person name="Coutinho P.M."/>
            <person name="Erdmann S."/>
            <person name="Fowler T.J."/>
            <person name="Gathman A.C."/>
            <person name="Lombard V."/>
            <person name="Henrissat B."/>
            <person name="Knabe N."/>
            <person name="Kuees U."/>
            <person name="Lilly W.W."/>
            <person name="Lindquist E."/>
            <person name="Lucas S."/>
            <person name="Magnuson J.K."/>
            <person name="Piumi F."/>
            <person name="Raudaskoski M."/>
            <person name="Salamov A."/>
            <person name="Schmutz J."/>
            <person name="Schwarze F.W.M.R."/>
            <person name="vanKuyk P.A."/>
            <person name="Horton J.S."/>
            <person name="Grigoriev I.V."/>
            <person name="Woesten H.A.B."/>
        </authorList>
    </citation>
    <scope>NUCLEOTIDE SEQUENCE [LARGE SCALE GENOMIC DNA]</scope>
    <source>
        <strain evidence="2">H4-8 / FGSC 9210</strain>
    </source>
</reference>
<dbReference type="InParanoid" id="D8QFK8"/>
<keyword evidence="2" id="KW-1185">Reference proteome</keyword>
<evidence type="ECO:0000313" key="2">
    <source>
        <dbReference type="Proteomes" id="UP000007431"/>
    </source>
</evidence>
<protein>
    <recommendedName>
        <fullName evidence="3">BTB domain-containing protein</fullName>
    </recommendedName>
</protein>